<accession>A0ABU1ZDN1</accession>
<evidence type="ECO:0000256" key="1">
    <source>
        <dbReference type="SAM" id="MobiDB-lite"/>
    </source>
</evidence>
<comment type="caution">
    <text evidence="2">The sequence shown here is derived from an EMBL/GenBank/DDBJ whole genome shotgun (WGS) entry which is preliminary data.</text>
</comment>
<dbReference type="EMBL" id="JAVDXQ010000006">
    <property type="protein sequence ID" value="MDR7298729.1"/>
    <property type="molecule type" value="Genomic_DNA"/>
</dbReference>
<evidence type="ECO:0000313" key="2">
    <source>
        <dbReference type="EMBL" id="MDR7298729.1"/>
    </source>
</evidence>
<proteinExistence type="predicted"/>
<evidence type="ECO:0008006" key="4">
    <source>
        <dbReference type="Google" id="ProtNLM"/>
    </source>
</evidence>
<protein>
    <recommendedName>
        <fullName evidence="4">Cyclic nucleotide-binding domain-containing protein</fullName>
    </recommendedName>
</protein>
<feature type="compositionally biased region" description="Basic and acidic residues" evidence="1">
    <location>
        <begin position="194"/>
        <end position="203"/>
    </location>
</feature>
<feature type="region of interest" description="Disordered" evidence="1">
    <location>
        <begin position="183"/>
        <end position="203"/>
    </location>
</feature>
<organism evidence="2 3">
    <name type="scientific">Pelomonas aquatica</name>
    <dbReference type="NCBI Taxonomy" id="431058"/>
    <lineage>
        <taxon>Bacteria</taxon>
        <taxon>Pseudomonadati</taxon>
        <taxon>Pseudomonadota</taxon>
        <taxon>Betaproteobacteria</taxon>
        <taxon>Burkholderiales</taxon>
        <taxon>Sphaerotilaceae</taxon>
        <taxon>Roseateles</taxon>
    </lineage>
</organism>
<keyword evidence="3" id="KW-1185">Reference proteome</keyword>
<evidence type="ECO:0000313" key="3">
    <source>
        <dbReference type="Proteomes" id="UP001180536"/>
    </source>
</evidence>
<name>A0ABU1ZDN1_9BURK</name>
<reference evidence="2 3" key="1">
    <citation type="submission" date="2023-07" db="EMBL/GenBank/DDBJ databases">
        <title>Sorghum-associated microbial communities from plants grown in Nebraska, USA.</title>
        <authorList>
            <person name="Schachtman D."/>
        </authorList>
    </citation>
    <scope>NUCLEOTIDE SEQUENCE [LARGE SCALE GENOMIC DNA]</scope>
    <source>
        <strain evidence="2 3">BE310</strain>
    </source>
</reference>
<sequence>MPRRILLAGLPESDTRRLQVFLLVDSDRLRQEWRIVTEGPVDVYFYAADDPPTVPGWLERAPHQVRIVEAAAHVEAGDLLVLRRPLQYDDFVEVLAAIERQTPAPPPALRTRAPAAAAPLAVRFRLRRWPGTNLLDAIPQGLRMASFITVRYLSVDELASLSGVALERCRHFLDLMRDNDLLRAEPAAPPPPRATRDPARPDRALLTRLRARLGIPEESR</sequence>
<dbReference type="Proteomes" id="UP001180536">
    <property type="component" value="Unassembled WGS sequence"/>
</dbReference>
<gene>
    <name evidence="2" type="ORF">J2X16_004097</name>
</gene>